<accession>A0AAE0W349</accession>
<gene>
    <name evidence="1" type="ORF">CHS0354_016836</name>
</gene>
<keyword evidence="2" id="KW-1185">Reference proteome</keyword>
<comment type="caution">
    <text evidence="1">The sequence shown here is derived from an EMBL/GenBank/DDBJ whole genome shotgun (WGS) entry which is preliminary data.</text>
</comment>
<reference evidence="1" key="1">
    <citation type="journal article" date="2021" name="Genome Biol. Evol.">
        <title>A High-Quality Reference Genome for a Parasitic Bivalve with Doubly Uniparental Inheritance (Bivalvia: Unionida).</title>
        <authorList>
            <person name="Smith C.H."/>
        </authorList>
    </citation>
    <scope>NUCLEOTIDE SEQUENCE</scope>
    <source>
        <strain evidence="1">CHS0354</strain>
    </source>
</reference>
<dbReference type="Proteomes" id="UP001195483">
    <property type="component" value="Unassembled WGS sequence"/>
</dbReference>
<proteinExistence type="predicted"/>
<reference evidence="1" key="2">
    <citation type="journal article" date="2021" name="Genome Biol. Evol.">
        <title>Developing a high-quality reference genome for a parasitic bivalve with doubly uniparental inheritance (Bivalvia: Unionida).</title>
        <authorList>
            <person name="Smith C.H."/>
        </authorList>
    </citation>
    <scope>NUCLEOTIDE SEQUENCE</scope>
    <source>
        <strain evidence="1">CHS0354</strain>
        <tissue evidence="1">Mantle</tissue>
    </source>
</reference>
<sequence length="110" mass="12856">MPKTVELTMENETNIVMLRDHERPAKIARDSGIGLARVNDIWRTANFIDELRQMVLIAEYKNRLLQAKKKKNFYASNIENLKLANYRLKNNIVKDIPLFPIDTIMILLKS</sequence>
<evidence type="ECO:0000313" key="1">
    <source>
        <dbReference type="EMBL" id="KAK3598727.1"/>
    </source>
</evidence>
<evidence type="ECO:0000313" key="2">
    <source>
        <dbReference type="Proteomes" id="UP001195483"/>
    </source>
</evidence>
<dbReference type="EMBL" id="JAEAOA010001034">
    <property type="protein sequence ID" value="KAK3598727.1"/>
    <property type="molecule type" value="Genomic_DNA"/>
</dbReference>
<dbReference type="AlphaFoldDB" id="A0AAE0W349"/>
<name>A0AAE0W349_9BIVA</name>
<protein>
    <submittedName>
        <fullName evidence="1">Uncharacterized protein</fullName>
    </submittedName>
</protein>
<organism evidence="1 2">
    <name type="scientific">Potamilus streckersoni</name>
    <dbReference type="NCBI Taxonomy" id="2493646"/>
    <lineage>
        <taxon>Eukaryota</taxon>
        <taxon>Metazoa</taxon>
        <taxon>Spiralia</taxon>
        <taxon>Lophotrochozoa</taxon>
        <taxon>Mollusca</taxon>
        <taxon>Bivalvia</taxon>
        <taxon>Autobranchia</taxon>
        <taxon>Heteroconchia</taxon>
        <taxon>Palaeoheterodonta</taxon>
        <taxon>Unionida</taxon>
        <taxon>Unionoidea</taxon>
        <taxon>Unionidae</taxon>
        <taxon>Ambleminae</taxon>
        <taxon>Lampsilini</taxon>
        <taxon>Potamilus</taxon>
    </lineage>
</organism>
<reference evidence="1" key="3">
    <citation type="submission" date="2023-05" db="EMBL/GenBank/DDBJ databases">
        <authorList>
            <person name="Smith C.H."/>
        </authorList>
    </citation>
    <scope>NUCLEOTIDE SEQUENCE</scope>
    <source>
        <strain evidence="1">CHS0354</strain>
        <tissue evidence="1">Mantle</tissue>
    </source>
</reference>